<keyword evidence="1" id="KW-1133">Transmembrane helix</keyword>
<dbReference type="AlphaFoldDB" id="A0A918ASJ0"/>
<feature type="transmembrane region" description="Helical" evidence="1">
    <location>
        <begin position="171"/>
        <end position="195"/>
    </location>
</feature>
<evidence type="ECO:0000313" key="3">
    <source>
        <dbReference type="Proteomes" id="UP000639606"/>
    </source>
</evidence>
<sequence>MKTWLNRVLRALRHGALRVLRHEAVVLGVAAALLAGAGVLAAVALRGEQHESRLSLLAGPTPGQGGTGQYGEVVALGVPALAELARSPSVLGTAAAASGTRPEELAEHVGVELVPASGLARLSVRAPSAEQAARAVSALAAAVMSIDLLAPEGELRLLDDTPDTHQVAPDHALAVGLALAAAALSGVSTAAVLHLRRTRSGDAVRAALTSAGVRRPVAVVRDEDPAVTERLTVLCEAAARPTRVLAVVPELAERAEELAQRLPDKTGEPGEGGAVIAVVHGAAPRQDELAAVAGALRPDTSIVAVVLA</sequence>
<evidence type="ECO:0008006" key="4">
    <source>
        <dbReference type="Google" id="ProtNLM"/>
    </source>
</evidence>
<proteinExistence type="predicted"/>
<accession>A0A918ASJ0</accession>
<keyword evidence="1" id="KW-0812">Transmembrane</keyword>
<dbReference type="RefSeq" id="WP_229796205.1">
    <property type="nucleotide sequence ID" value="NZ_BMRG01000017.1"/>
</dbReference>
<keyword evidence="1" id="KW-0472">Membrane</keyword>
<feature type="transmembrane region" description="Helical" evidence="1">
    <location>
        <begin position="24"/>
        <end position="45"/>
    </location>
</feature>
<comment type="caution">
    <text evidence="2">The sequence shown here is derived from an EMBL/GenBank/DDBJ whole genome shotgun (WGS) entry which is preliminary data.</text>
</comment>
<protein>
    <recommendedName>
        <fullName evidence="4">Capsular polysaccharide biosynthesis protein</fullName>
    </recommendedName>
</protein>
<evidence type="ECO:0000256" key="1">
    <source>
        <dbReference type="SAM" id="Phobius"/>
    </source>
</evidence>
<gene>
    <name evidence="2" type="ORF">GCM10010185_59280</name>
</gene>
<name>A0A918ASJ0_9PSEU</name>
<organism evidence="2 3">
    <name type="scientific">Saccharothrix coeruleofusca</name>
    <dbReference type="NCBI Taxonomy" id="33919"/>
    <lineage>
        <taxon>Bacteria</taxon>
        <taxon>Bacillati</taxon>
        <taxon>Actinomycetota</taxon>
        <taxon>Actinomycetes</taxon>
        <taxon>Pseudonocardiales</taxon>
        <taxon>Pseudonocardiaceae</taxon>
        <taxon>Saccharothrix</taxon>
    </lineage>
</organism>
<keyword evidence="3" id="KW-1185">Reference proteome</keyword>
<dbReference type="EMBL" id="BMRG01000017">
    <property type="protein sequence ID" value="GGP77663.1"/>
    <property type="molecule type" value="Genomic_DNA"/>
</dbReference>
<reference evidence="2" key="2">
    <citation type="submission" date="2020-09" db="EMBL/GenBank/DDBJ databases">
        <authorList>
            <person name="Sun Q."/>
            <person name="Ohkuma M."/>
        </authorList>
    </citation>
    <scope>NUCLEOTIDE SEQUENCE</scope>
    <source>
        <strain evidence="2">JCM 3313</strain>
    </source>
</reference>
<evidence type="ECO:0000313" key="2">
    <source>
        <dbReference type="EMBL" id="GGP77663.1"/>
    </source>
</evidence>
<reference evidence="2" key="1">
    <citation type="journal article" date="2014" name="Int. J. Syst. Evol. Microbiol.">
        <title>Complete genome sequence of Corynebacterium casei LMG S-19264T (=DSM 44701T), isolated from a smear-ripened cheese.</title>
        <authorList>
            <consortium name="US DOE Joint Genome Institute (JGI-PGF)"/>
            <person name="Walter F."/>
            <person name="Albersmeier A."/>
            <person name="Kalinowski J."/>
            <person name="Ruckert C."/>
        </authorList>
    </citation>
    <scope>NUCLEOTIDE SEQUENCE</scope>
    <source>
        <strain evidence="2">JCM 3313</strain>
    </source>
</reference>
<dbReference type="Proteomes" id="UP000639606">
    <property type="component" value="Unassembled WGS sequence"/>
</dbReference>